<reference evidence="1" key="1">
    <citation type="submission" date="2019-10" db="EMBL/GenBank/DDBJ databases">
        <authorList>
            <consortium name="DOE Joint Genome Institute"/>
            <person name="Kuo A."/>
            <person name="Miyauchi S."/>
            <person name="Kiss E."/>
            <person name="Drula E."/>
            <person name="Kohler A."/>
            <person name="Sanchez-Garcia M."/>
            <person name="Andreopoulos B."/>
            <person name="Barry K.W."/>
            <person name="Bonito G."/>
            <person name="Buee M."/>
            <person name="Carver A."/>
            <person name="Chen C."/>
            <person name="Cichocki N."/>
            <person name="Clum A."/>
            <person name="Culley D."/>
            <person name="Crous P.W."/>
            <person name="Fauchery L."/>
            <person name="Girlanda M."/>
            <person name="Hayes R."/>
            <person name="Keri Z."/>
            <person name="LaButti K."/>
            <person name="Lipzen A."/>
            <person name="Lombard V."/>
            <person name="Magnuson J."/>
            <person name="Maillard F."/>
            <person name="Morin E."/>
            <person name="Murat C."/>
            <person name="Nolan M."/>
            <person name="Ohm R."/>
            <person name="Pangilinan J."/>
            <person name="Pereira M."/>
            <person name="Perotto S."/>
            <person name="Peter M."/>
            <person name="Riley R."/>
            <person name="Sitrit Y."/>
            <person name="Stielow B."/>
            <person name="Szollosi G."/>
            <person name="Zifcakova L."/>
            <person name="Stursova M."/>
            <person name="Spatafora J.W."/>
            <person name="Tedersoo L."/>
            <person name="Vaario L.-M."/>
            <person name="Yamada A."/>
            <person name="Yan M."/>
            <person name="Wang P."/>
            <person name="Xu J."/>
            <person name="Bruns T."/>
            <person name="Baldrian P."/>
            <person name="Vilgalys R."/>
            <person name="Henrissat B."/>
            <person name="Grigoriev I.V."/>
            <person name="Hibbett D."/>
            <person name="Nagy L.G."/>
            <person name="Martin F.M."/>
        </authorList>
    </citation>
    <scope>NUCLEOTIDE SEQUENCE</scope>
    <source>
        <strain evidence="1">BED1</strain>
    </source>
</reference>
<evidence type="ECO:0000313" key="1">
    <source>
        <dbReference type="EMBL" id="KAF8444985.1"/>
    </source>
</evidence>
<gene>
    <name evidence="1" type="ORF">L210DRAFT_3531665</name>
</gene>
<dbReference type="AlphaFoldDB" id="A0AAD4C167"/>
<sequence>MTFDDILQPIFPSSFIFTYATKELSYSLIFNFAFPFLYRRTRMTFDDILQPIFPRIDATKEPYCILFYFSLFSSLYACSSTTSRTVYSAR</sequence>
<protein>
    <submittedName>
        <fullName evidence="1">Uncharacterized protein</fullName>
    </submittedName>
</protein>
<dbReference type="EMBL" id="WHUW01000006">
    <property type="protein sequence ID" value="KAF8444985.1"/>
    <property type="molecule type" value="Genomic_DNA"/>
</dbReference>
<dbReference type="Proteomes" id="UP001194468">
    <property type="component" value="Unassembled WGS sequence"/>
</dbReference>
<organism evidence="1 2">
    <name type="scientific">Boletus edulis BED1</name>
    <dbReference type="NCBI Taxonomy" id="1328754"/>
    <lineage>
        <taxon>Eukaryota</taxon>
        <taxon>Fungi</taxon>
        <taxon>Dikarya</taxon>
        <taxon>Basidiomycota</taxon>
        <taxon>Agaricomycotina</taxon>
        <taxon>Agaricomycetes</taxon>
        <taxon>Agaricomycetidae</taxon>
        <taxon>Boletales</taxon>
        <taxon>Boletineae</taxon>
        <taxon>Boletaceae</taxon>
        <taxon>Boletoideae</taxon>
        <taxon>Boletus</taxon>
    </lineage>
</organism>
<proteinExistence type="predicted"/>
<comment type="caution">
    <text evidence="1">The sequence shown here is derived from an EMBL/GenBank/DDBJ whole genome shotgun (WGS) entry which is preliminary data.</text>
</comment>
<reference evidence="1" key="2">
    <citation type="journal article" date="2020" name="Nat. Commun.">
        <title>Large-scale genome sequencing of mycorrhizal fungi provides insights into the early evolution of symbiotic traits.</title>
        <authorList>
            <person name="Miyauchi S."/>
            <person name="Kiss E."/>
            <person name="Kuo A."/>
            <person name="Drula E."/>
            <person name="Kohler A."/>
            <person name="Sanchez-Garcia M."/>
            <person name="Morin E."/>
            <person name="Andreopoulos B."/>
            <person name="Barry K.W."/>
            <person name="Bonito G."/>
            <person name="Buee M."/>
            <person name="Carver A."/>
            <person name="Chen C."/>
            <person name="Cichocki N."/>
            <person name="Clum A."/>
            <person name="Culley D."/>
            <person name="Crous P.W."/>
            <person name="Fauchery L."/>
            <person name="Girlanda M."/>
            <person name="Hayes R.D."/>
            <person name="Keri Z."/>
            <person name="LaButti K."/>
            <person name="Lipzen A."/>
            <person name="Lombard V."/>
            <person name="Magnuson J."/>
            <person name="Maillard F."/>
            <person name="Murat C."/>
            <person name="Nolan M."/>
            <person name="Ohm R.A."/>
            <person name="Pangilinan J."/>
            <person name="Pereira M.F."/>
            <person name="Perotto S."/>
            <person name="Peter M."/>
            <person name="Pfister S."/>
            <person name="Riley R."/>
            <person name="Sitrit Y."/>
            <person name="Stielow J.B."/>
            <person name="Szollosi G."/>
            <person name="Zifcakova L."/>
            <person name="Stursova M."/>
            <person name="Spatafora J.W."/>
            <person name="Tedersoo L."/>
            <person name="Vaario L.M."/>
            <person name="Yamada A."/>
            <person name="Yan M."/>
            <person name="Wang P."/>
            <person name="Xu J."/>
            <person name="Bruns T."/>
            <person name="Baldrian P."/>
            <person name="Vilgalys R."/>
            <person name="Dunand C."/>
            <person name="Henrissat B."/>
            <person name="Grigoriev I.V."/>
            <person name="Hibbett D."/>
            <person name="Nagy L.G."/>
            <person name="Martin F.M."/>
        </authorList>
    </citation>
    <scope>NUCLEOTIDE SEQUENCE</scope>
    <source>
        <strain evidence="1">BED1</strain>
    </source>
</reference>
<keyword evidence="2" id="KW-1185">Reference proteome</keyword>
<evidence type="ECO:0000313" key="2">
    <source>
        <dbReference type="Proteomes" id="UP001194468"/>
    </source>
</evidence>
<accession>A0AAD4C167</accession>
<name>A0AAD4C167_BOLED</name>